<dbReference type="Pfam" id="PF13977">
    <property type="entry name" value="TetR_C_6"/>
    <property type="match status" value="1"/>
</dbReference>
<dbReference type="InterPro" id="IPR009057">
    <property type="entry name" value="Homeodomain-like_sf"/>
</dbReference>
<keyword evidence="2" id="KW-0805">Transcription regulation</keyword>
<sequence length="214" mass="23537">MPKIVDHAERRAQIAEALVRVAAREGLHAVTMRTVAAEAGVSVSLVQYYFDTKAELLHGTLEHLERRSVERWRERTRDAQSSTRAIAEGFLAEALPTDAESRAHHLVWTSYAVLAMTDPDLAAHPFVDGPNRRERELADILADAATRGELHPGRDHRAEAARLLALSHGLGTSVLVGQRSTDDAHAILAYHLDRLFLPATAGDLHPAARKEDTT</sequence>
<feature type="DNA-binding region" description="H-T-H motif" evidence="5">
    <location>
        <begin position="31"/>
        <end position="50"/>
    </location>
</feature>
<name>A0ABP7JJZ8_9PSEU</name>
<evidence type="ECO:0000256" key="5">
    <source>
        <dbReference type="PROSITE-ProRule" id="PRU00335"/>
    </source>
</evidence>
<dbReference type="EMBL" id="BAABCM010000015">
    <property type="protein sequence ID" value="GAA3845460.1"/>
    <property type="molecule type" value="Genomic_DNA"/>
</dbReference>
<accession>A0ABP7JJZ8</accession>
<dbReference type="PANTHER" id="PTHR30055">
    <property type="entry name" value="HTH-TYPE TRANSCRIPTIONAL REGULATOR RUTR"/>
    <property type="match status" value="1"/>
</dbReference>
<evidence type="ECO:0000313" key="7">
    <source>
        <dbReference type="EMBL" id="GAA3845460.1"/>
    </source>
</evidence>
<dbReference type="PROSITE" id="PS50977">
    <property type="entry name" value="HTH_TETR_2"/>
    <property type="match status" value="1"/>
</dbReference>
<evidence type="ECO:0000256" key="3">
    <source>
        <dbReference type="ARBA" id="ARBA00023125"/>
    </source>
</evidence>
<evidence type="ECO:0000256" key="1">
    <source>
        <dbReference type="ARBA" id="ARBA00022491"/>
    </source>
</evidence>
<organism evidence="7 8">
    <name type="scientific">Amycolatopsis tucumanensis</name>
    <dbReference type="NCBI Taxonomy" id="401106"/>
    <lineage>
        <taxon>Bacteria</taxon>
        <taxon>Bacillati</taxon>
        <taxon>Actinomycetota</taxon>
        <taxon>Actinomycetes</taxon>
        <taxon>Pseudonocardiales</taxon>
        <taxon>Pseudonocardiaceae</taxon>
        <taxon>Amycolatopsis</taxon>
    </lineage>
</organism>
<keyword evidence="4" id="KW-0804">Transcription</keyword>
<dbReference type="SUPFAM" id="SSF48498">
    <property type="entry name" value="Tetracyclin repressor-like, C-terminal domain"/>
    <property type="match status" value="1"/>
</dbReference>
<keyword evidence="1" id="KW-0678">Repressor</keyword>
<dbReference type="SUPFAM" id="SSF46689">
    <property type="entry name" value="Homeodomain-like"/>
    <property type="match status" value="1"/>
</dbReference>
<evidence type="ECO:0000256" key="2">
    <source>
        <dbReference type="ARBA" id="ARBA00023015"/>
    </source>
</evidence>
<dbReference type="InterPro" id="IPR050109">
    <property type="entry name" value="HTH-type_TetR-like_transc_reg"/>
</dbReference>
<protein>
    <submittedName>
        <fullName evidence="7">TetR/AcrR family transcriptional regulator</fullName>
    </submittedName>
</protein>
<gene>
    <name evidence="7" type="ORF">GCM10022380_74490</name>
</gene>
<dbReference type="Pfam" id="PF00440">
    <property type="entry name" value="TetR_N"/>
    <property type="match status" value="1"/>
</dbReference>
<evidence type="ECO:0000313" key="8">
    <source>
        <dbReference type="Proteomes" id="UP001501624"/>
    </source>
</evidence>
<dbReference type="PANTHER" id="PTHR30055:SF226">
    <property type="entry name" value="HTH-TYPE TRANSCRIPTIONAL REGULATOR PKSA"/>
    <property type="match status" value="1"/>
</dbReference>
<keyword evidence="8" id="KW-1185">Reference proteome</keyword>
<keyword evidence="3 5" id="KW-0238">DNA-binding</keyword>
<dbReference type="Proteomes" id="UP001501624">
    <property type="component" value="Unassembled WGS sequence"/>
</dbReference>
<dbReference type="InterPro" id="IPR036271">
    <property type="entry name" value="Tet_transcr_reg_TetR-rel_C_sf"/>
</dbReference>
<evidence type="ECO:0000259" key="6">
    <source>
        <dbReference type="PROSITE" id="PS50977"/>
    </source>
</evidence>
<dbReference type="RefSeq" id="WP_027935807.1">
    <property type="nucleotide sequence ID" value="NZ_BAABCM010000015.1"/>
</dbReference>
<dbReference type="Gene3D" id="1.10.357.10">
    <property type="entry name" value="Tetracycline Repressor, domain 2"/>
    <property type="match status" value="1"/>
</dbReference>
<evidence type="ECO:0000256" key="4">
    <source>
        <dbReference type="ARBA" id="ARBA00023163"/>
    </source>
</evidence>
<proteinExistence type="predicted"/>
<feature type="domain" description="HTH tetR-type" evidence="6">
    <location>
        <begin position="8"/>
        <end position="68"/>
    </location>
</feature>
<reference evidence="8" key="1">
    <citation type="journal article" date="2019" name="Int. J. Syst. Evol. Microbiol.">
        <title>The Global Catalogue of Microorganisms (GCM) 10K type strain sequencing project: providing services to taxonomists for standard genome sequencing and annotation.</title>
        <authorList>
            <consortium name="The Broad Institute Genomics Platform"/>
            <consortium name="The Broad Institute Genome Sequencing Center for Infectious Disease"/>
            <person name="Wu L."/>
            <person name="Ma J."/>
        </authorList>
    </citation>
    <scope>NUCLEOTIDE SEQUENCE [LARGE SCALE GENOMIC DNA]</scope>
    <source>
        <strain evidence="8">JCM 17017</strain>
    </source>
</reference>
<dbReference type="InterPro" id="IPR039538">
    <property type="entry name" value="BetI_C"/>
</dbReference>
<comment type="caution">
    <text evidence="7">The sequence shown here is derived from an EMBL/GenBank/DDBJ whole genome shotgun (WGS) entry which is preliminary data.</text>
</comment>
<dbReference type="InterPro" id="IPR001647">
    <property type="entry name" value="HTH_TetR"/>
</dbReference>